<evidence type="ECO:0000256" key="6">
    <source>
        <dbReference type="ARBA" id="ARBA00007383"/>
    </source>
</evidence>
<keyword evidence="11 14" id="KW-0378">Hydrolase</keyword>
<dbReference type="KEGG" id="bnm:BALAC2494_00832"/>
<keyword evidence="12" id="KW-0464">Manganese</keyword>
<dbReference type="GO" id="GO:0003723">
    <property type="term" value="F:RNA binding"/>
    <property type="evidence" value="ECO:0007669"/>
    <property type="project" value="UniProtKB-UniRule"/>
</dbReference>
<comment type="cofactor">
    <cofactor evidence="2">
        <name>Mn(2+)</name>
        <dbReference type="ChEBI" id="CHEBI:29035"/>
    </cofactor>
</comment>
<evidence type="ECO:0000313" key="16">
    <source>
        <dbReference type="EMBL" id="AEK29753.1"/>
    </source>
</evidence>
<protein>
    <recommendedName>
        <fullName evidence="14">Ribonuclease</fullName>
        <ecNumber evidence="14">3.1.26.4</ecNumber>
    </recommendedName>
</protein>
<dbReference type="GO" id="GO:0046872">
    <property type="term" value="F:metal ion binding"/>
    <property type="evidence" value="ECO:0007669"/>
    <property type="project" value="UniProtKB-KW"/>
</dbReference>
<dbReference type="AlphaFoldDB" id="A0A806FHU4"/>
<proteinExistence type="inferred from homology"/>
<dbReference type="CDD" id="cd07182">
    <property type="entry name" value="RNase_HII_bacteria_HII_like"/>
    <property type="match status" value="1"/>
</dbReference>
<dbReference type="Gene3D" id="3.30.420.10">
    <property type="entry name" value="Ribonuclease H-like superfamily/Ribonuclease H"/>
    <property type="match status" value="2"/>
</dbReference>
<evidence type="ECO:0000256" key="13">
    <source>
        <dbReference type="PROSITE-ProRule" id="PRU01319"/>
    </source>
</evidence>
<feature type="domain" description="RNase H type-2" evidence="15">
    <location>
        <begin position="49"/>
        <end position="290"/>
    </location>
</feature>
<evidence type="ECO:0000256" key="9">
    <source>
        <dbReference type="ARBA" id="ARBA00022723"/>
    </source>
</evidence>
<comment type="function">
    <text evidence="4 14">Endonuclease that specifically degrades the RNA of RNA-DNA hybrids.</text>
</comment>
<evidence type="ECO:0000256" key="8">
    <source>
        <dbReference type="ARBA" id="ARBA00022722"/>
    </source>
</evidence>
<evidence type="ECO:0000256" key="12">
    <source>
        <dbReference type="ARBA" id="ARBA00023211"/>
    </source>
</evidence>
<keyword evidence="9" id="KW-0479">Metal-binding</keyword>
<dbReference type="EMBL" id="CP002915">
    <property type="protein sequence ID" value="AEK29753.1"/>
    <property type="molecule type" value="Genomic_DNA"/>
</dbReference>
<evidence type="ECO:0000256" key="11">
    <source>
        <dbReference type="ARBA" id="ARBA00022801"/>
    </source>
</evidence>
<evidence type="ECO:0000256" key="3">
    <source>
        <dbReference type="ARBA" id="ARBA00001946"/>
    </source>
</evidence>
<name>A0A806FHU4_BIFAN</name>
<comment type="similarity">
    <text evidence="6 14">Belongs to the RNase HII family.</text>
</comment>
<sequence length="290" mass="31318">MAEQLQRRVRERARRGLICAGCAGFRSRERGGMAPSFALERQIAADGFDVIVGFDEVGRGSLAGPVMVGAAAFLARNLDEAQTAMPQYLADSKTLTEHRRESLYEPLQAWVDGFAIGSASNAEIDAWGISHALGIAALRALDGVERALGMGSPGDSEIRGFDERCKYSGTWAYTKHSPQQHADGLHVGAILDGPNDYISKALGTFEAPAVPMPAQVRTLVKADAQCASVAAAAVLAKVTRDRLMEQLARDHAEYARYGWERNKGYGSKAHREAIAQCGPSDLHRVSWHLA</sequence>
<evidence type="ECO:0000259" key="15">
    <source>
        <dbReference type="PROSITE" id="PS51975"/>
    </source>
</evidence>
<comment type="cofactor">
    <cofactor evidence="3">
        <name>Mg(2+)</name>
        <dbReference type="ChEBI" id="CHEBI:18420"/>
    </cofactor>
</comment>
<evidence type="ECO:0000256" key="4">
    <source>
        <dbReference type="ARBA" id="ARBA00004065"/>
    </source>
</evidence>
<dbReference type="SUPFAM" id="SSF53098">
    <property type="entry name" value="Ribonuclease H-like"/>
    <property type="match status" value="1"/>
</dbReference>
<dbReference type="InterPro" id="IPR022898">
    <property type="entry name" value="RNase_HII"/>
</dbReference>
<evidence type="ECO:0000256" key="5">
    <source>
        <dbReference type="ARBA" id="ARBA00004496"/>
    </source>
</evidence>
<evidence type="ECO:0000256" key="7">
    <source>
        <dbReference type="ARBA" id="ARBA00022490"/>
    </source>
</evidence>
<comment type="caution">
    <text evidence="13">Lacks conserved residue(s) required for the propagation of feature annotation.</text>
</comment>
<dbReference type="InterPro" id="IPR001352">
    <property type="entry name" value="RNase_HII/HIII"/>
</dbReference>
<dbReference type="PANTHER" id="PTHR10954:SF18">
    <property type="entry name" value="RIBONUCLEASE HII"/>
    <property type="match status" value="1"/>
</dbReference>
<dbReference type="EC" id="3.1.26.4" evidence="14"/>
<dbReference type="PROSITE" id="PS51975">
    <property type="entry name" value="RNASE_H_2"/>
    <property type="match status" value="1"/>
</dbReference>
<dbReference type="GO" id="GO:0043137">
    <property type="term" value="P:DNA replication, removal of RNA primer"/>
    <property type="evidence" value="ECO:0007669"/>
    <property type="project" value="TreeGrafter"/>
</dbReference>
<dbReference type="InterPro" id="IPR036397">
    <property type="entry name" value="RNaseH_sf"/>
</dbReference>
<evidence type="ECO:0000256" key="14">
    <source>
        <dbReference type="RuleBase" id="RU003515"/>
    </source>
</evidence>
<evidence type="ECO:0000256" key="2">
    <source>
        <dbReference type="ARBA" id="ARBA00001936"/>
    </source>
</evidence>
<dbReference type="GO" id="GO:0006298">
    <property type="term" value="P:mismatch repair"/>
    <property type="evidence" value="ECO:0007669"/>
    <property type="project" value="TreeGrafter"/>
</dbReference>
<comment type="catalytic activity">
    <reaction evidence="1 14">
        <text>Endonucleolytic cleavage to 5'-phosphomonoester.</text>
        <dbReference type="EC" id="3.1.26.4"/>
    </reaction>
</comment>
<accession>A0A806FHU4</accession>
<evidence type="ECO:0000256" key="10">
    <source>
        <dbReference type="ARBA" id="ARBA00022759"/>
    </source>
</evidence>
<dbReference type="GO" id="GO:0005737">
    <property type="term" value="C:cytoplasm"/>
    <property type="evidence" value="ECO:0007669"/>
    <property type="project" value="UniProtKB-SubCell"/>
</dbReference>
<dbReference type="NCBIfam" id="NF000595">
    <property type="entry name" value="PRK00015.1-3"/>
    <property type="match status" value="1"/>
</dbReference>
<dbReference type="Pfam" id="PF01351">
    <property type="entry name" value="RNase_HII"/>
    <property type="match status" value="2"/>
</dbReference>
<dbReference type="GO" id="GO:0032299">
    <property type="term" value="C:ribonuclease H2 complex"/>
    <property type="evidence" value="ECO:0007669"/>
    <property type="project" value="TreeGrafter"/>
</dbReference>
<keyword evidence="8 14" id="KW-0540">Nuclease</keyword>
<reference evidence="16 17" key="1">
    <citation type="journal article" date="2011" name="J. Bacteriol.">
        <title>Genome Sequence of the Probiotic Strain Bifidobacterium animalis subsp. lactis CNCM I-2494.</title>
        <authorList>
            <person name="Chervaux C."/>
            <person name="Grimaldi C."/>
            <person name="Bolotin A."/>
            <person name="Quinquis B."/>
            <person name="Legrain-Raspaud S."/>
            <person name="van Hylckama Vlieg J.E."/>
            <person name="Denariaz G."/>
            <person name="Smokvina T."/>
        </authorList>
    </citation>
    <scope>NUCLEOTIDE SEQUENCE [LARGE SCALE GENOMIC DNA]</scope>
    <source>
        <strain evidence="16 17">CNCM I-2494</strain>
    </source>
</reference>
<evidence type="ECO:0000256" key="1">
    <source>
        <dbReference type="ARBA" id="ARBA00000077"/>
    </source>
</evidence>
<gene>
    <name evidence="16" type="ORF">BALAC2494_00832</name>
</gene>
<dbReference type="InterPro" id="IPR012337">
    <property type="entry name" value="RNaseH-like_sf"/>
</dbReference>
<keyword evidence="7" id="KW-0963">Cytoplasm</keyword>
<dbReference type="InterPro" id="IPR024567">
    <property type="entry name" value="RNase_HII/HIII_dom"/>
</dbReference>
<evidence type="ECO:0000313" key="17">
    <source>
        <dbReference type="Proteomes" id="UP000008394"/>
    </source>
</evidence>
<organism evidence="16 17">
    <name type="scientific">Bifidobacterium animalis subsp. lactis CNCM I-2494</name>
    <dbReference type="NCBI Taxonomy" id="1042403"/>
    <lineage>
        <taxon>Bacteria</taxon>
        <taxon>Bacillati</taxon>
        <taxon>Actinomycetota</taxon>
        <taxon>Actinomycetes</taxon>
        <taxon>Bifidobacteriales</taxon>
        <taxon>Bifidobacteriaceae</taxon>
        <taxon>Bifidobacterium</taxon>
    </lineage>
</organism>
<dbReference type="Proteomes" id="UP000008394">
    <property type="component" value="Chromosome"/>
</dbReference>
<dbReference type="PANTHER" id="PTHR10954">
    <property type="entry name" value="RIBONUCLEASE H2 SUBUNIT A"/>
    <property type="match status" value="1"/>
</dbReference>
<comment type="subcellular location">
    <subcellularLocation>
        <location evidence="5">Cytoplasm</location>
    </subcellularLocation>
</comment>
<dbReference type="GO" id="GO:0004523">
    <property type="term" value="F:RNA-DNA hybrid ribonuclease activity"/>
    <property type="evidence" value="ECO:0007669"/>
    <property type="project" value="UniProtKB-EC"/>
</dbReference>
<keyword evidence="10 14" id="KW-0255">Endonuclease</keyword>